<dbReference type="OrthoDB" id="438440at2759"/>
<evidence type="ECO:0000259" key="8">
    <source>
        <dbReference type="Pfam" id="PF18117"/>
    </source>
</evidence>
<dbReference type="GO" id="GO:0006629">
    <property type="term" value="P:lipid metabolic process"/>
    <property type="evidence" value="ECO:0007669"/>
    <property type="project" value="InterPro"/>
</dbReference>
<evidence type="ECO:0000313" key="9">
    <source>
        <dbReference type="EMBL" id="KAJ4960954.1"/>
    </source>
</evidence>
<dbReference type="GO" id="GO:0005737">
    <property type="term" value="C:cytoplasm"/>
    <property type="evidence" value="ECO:0007669"/>
    <property type="project" value="UniProtKB-SubCell"/>
</dbReference>
<keyword evidence="10" id="KW-1185">Reference proteome</keyword>
<dbReference type="PANTHER" id="PTHR46898">
    <property type="entry name" value="SENESCENCE-ASSOCIATED CARBOXYLESTERASE 101"/>
    <property type="match status" value="1"/>
</dbReference>
<evidence type="ECO:0000256" key="1">
    <source>
        <dbReference type="ARBA" id="ARBA00004123"/>
    </source>
</evidence>
<comment type="subcellular location">
    <subcellularLocation>
        <location evidence="2">Cytoplasm</location>
    </subcellularLocation>
    <subcellularLocation>
        <location evidence="1">Nucleus</location>
    </subcellularLocation>
</comment>
<comment type="caution">
    <text evidence="9">The sequence shown here is derived from an EMBL/GenBank/DDBJ whole genome shotgun (WGS) entry which is preliminary data.</text>
</comment>
<dbReference type="EMBL" id="JAMYWD010000009">
    <property type="protein sequence ID" value="KAJ4960954.1"/>
    <property type="molecule type" value="Genomic_DNA"/>
</dbReference>
<evidence type="ECO:0000256" key="2">
    <source>
        <dbReference type="ARBA" id="ARBA00004496"/>
    </source>
</evidence>
<feature type="domain" description="EDS1 EP" evidence="8">
    <location>
        <begin position="990"/>
        <end position="1204"/>
    </location>
</feature>
<dbReference type="InterPro" id="IPR029058">
    <property type="entry name" value="AB_hydrolase_fold"/>
</dbReference>
<keyword evidence="3" id="KW-0963">Cytoplasm</keyword>
<feature type="domain" description="EDS1 EP" evidence="8">
    <location>
        <begin position="408"/>
        <end position="616"/>
    </location>
</feature>
<name>A0A9Q0HC19_9MAGN</name>
<dbReference type="AlphaFoldDB" id="A0A9Q0HC19"/>
<feature type="region of interest" description="Disordered" evidence="6">
    <location>
        <begin position="612"/>
        <end position="633"/>
    </location>
</feature>
<sequence>MNQPNHENVFSCGLELADVVLASGLLHQSLEVIHELDLDSTKKSIRTTASSPLVAYKAFDANKFQIIAFSVGVAGPSSVPSLTLETNPPEFNFLQIKNRPFSINEEAIKLFRSLSQDADLFQLKNPSKPLIITGHSEGGWVASLYCLWLLYNINQSNDKLPICITFGSPLLGDDGLCRAIQSRSGWYPRFLHVVSDGDVIPRTFLSSTANNSYKPFGTFLVCSSSSKACACFEDPDSVLSVLAATGGSFQMLRLMDYGNLLQDIADQMIVSNSNGVSQPHGFSQMPKLMDYENYFQGISQLHELAATGGSSLKPKVMDYGKLLQDLSHQMIVSTSNGISQLHGSRGDPLRAGIILRLDAIGVTTAEGHTEEDSLITNMERRERKNYHEHMKRISETDKKLNEMKVNLAHLEWYKKISSTELPMGYYDCYKKKPFWRDIHVVKYTRALTKYWEEVVNEAETKPPRLGAPLPTRLLYGGANYRKMVEPLDIADHYKRSKVSYRKEGRSKHYKLLETWQHELERGGYMRRSDTRDRAATMTQDSCFWADVEEAIMLTRSLKNGEAVEGPEESPIQKLKNFEDHVMGLIDGLAVSPEIFLEESTFMQWWKEYQRISKPNPSSRRRNPTDPPASKTLTLRSFDPRDREMNQPNHENVFSCGLQSADLMLGSGLLHRSLEVIHELDVDSKKKNIRTNSSSPLFAYKTCDANKFQIIAFSVGVAGRSSVLSSPTLEPNPPEFNFLRIKNSPFSINEEAIKLFRSLSQDADLFQLKNPSKPLIITGHSEGGWIASLYCLWLLYNISQSNDKLPICITFGSPLLGDDGLCRAIQSRSGWYPRFLHVVSDGDLIPRTFLSSTANNSYKPFGTFLVCSSSSKACACFEDPDSVLSVLVATGGSFQMLKLMDYGNLLQDITDQMMVFNSNGVSQLHGSRGDPLRAGIILCLDAIGVTRAQEHMEEDDLITEMERQERKIYREHVKRISETDRRLNEMKVNLARLEWYKKISSTELPMGYYDCYKKKPFWRDIHVVKYSRALTKYWKDVVNEAETNPPKLGTPLPTRLLYGGANYRKMVEPLDIADHYKQSNTSYRKEGRSKHYKLLETWQHEMERGGYTRKSDSRDRAATMTQDSCFWADVEDAIILTNSLKNGEAVGGPEESHIQKLEKFEDHMMSLIDGLAVSPEIFLEKSTLMQWWKEYQKIPDRNPGSRFANFMKNKLYQRYI</sequence>
<dbReference type="Gene3D" id="3.40.50.1820">
    <property type="entry name" value="alpha/beta hydrolase"/>
    <property type="match status" value="2"/>
</dbReference>
<dbReference type="Pfam" id="PF01764">
    <property type="entry name" value="Lipase_3"/>
    <property type="match status" value="2"/>
</dbReference>
<proteinExistence type="predicted"/>
<dbReference type="InterPro" id="IPR044603">
    <property type="entry name" value="SAG101-like"/>
</dbReference>
<accession>A0A9Q0HC19</accession>
<dbReference type="PANTHER" id="PTHR46898:SF3">
    <property type="entry name" value="FUNGAL LIPASE-LIKE DOMAIN-CONTAINING PROTEIN"/>
    <property type="match status" value="1"/>
</dbReference>
<keyword evidence="4" id="KW-0611">Plant defense</keyword>
<protein>
    <submittedName>
        <fullName evidence="9">Uncharacterized protein</fullName>
    </submittedName>
</protein>
<dbReference type="GO" id="GO:0005634">
    <property type="term" value="C:nucleus"/>
    <property type="evidence" value="ECO:0007669"/>
    <property type="project" value="UniProtKB-SubCell"/>
</dbReference>
<reference evidence="9" key="1">
    <citation type="journal article" date="2023" name="Plant J.">
        <title>The genome of the king protea, Protea cynaroides.</title>
        <authorList>
            <person name="Chang J."/>
            <person name="Duong T.A."/>
            <person name="Schoeman C."/>
            <person name="Ma X."/>
            <person name="Roodt D."/>
            <person name="Barker N."/>
            <person name="Li Z."/>
            <person name="Van de Peer Y."/>
            <person name="Mizrachi E."/>
        </authorList>
    </citation>
    <scope>NUCLEOTIDE SEQUENCE</scope>
    <source>
        <tissue evidence="9">Young leaves</tissue>
    </source>
</reference>
<dbReference type="GO" id="GO:0052689">
    <property type="term" value="F:carboxylic ester hydrolase activity"/>
    <property type="evidence" value="ECO:0007669"/>
    <property type="project" value="InterPro"/>
</dbReference>
<evidence type="ECO:0000313" key="10">
    <source>
        <dbReference type="Proteomes" id="UP001141806"/>
    </source>
</evidence>
<feature type="domain" description="Fungal lipase-type" evidence="7">
    <location>
        <begin position="768"/>
        <end position="849"/>
    </location>
</feature>
<dbReference type="GO" id="GO:0006952">
    <property type="term" value="P:defense response"/>
    <property type="evidence" value="ECO:0007669"/>
    <property type="project" value="UniProtKB-KW"/>
</dbReference>
<feature type="domain" description="Fungal lipase-type" evidence="7">
    <location>
        <begin position="124"/>
        <end position="205"/>
    </location>
</feature>
<evidence type="ECO:0000256" key="4">
    <source>
        <dbReference type="ARBA" id="ARBA00022821"/>
    </source>
</evidence>
<dbReference type="Pfam" id="PF18117">
    <property type="entry name" value="EDS1_EP"/>
    <property type="match status" value="2"/>
</dbReference>
<evidence type="ECO:0000259" key="7">
    <source>
        <dbReference type="Pfam" id="PF01764"/>
    </source>
</evidence>
<organism evidence="9 10">
    <name type="scientific">Protea cynaroides</name>
    <dbReference type="NCBI Taxonomy" id="273540"/>
    <lineage>
        <taxon>Eukaryota</taxon>
        <taxon>Viridiplantae</taxon>
        <taxon>Streptophyta</taxon>
        <taxon>Embryophyta</taxon>
        <taxon>Tracheophyta</taxon>
        <taxon>Spermatophyta</taxon>
        <taxon>Magnoliopsida</taxon>
        <taxon>Proteales</taxon>
        <taxon>Proteaceae</taxon>
        <taxon>Protea</taxon>
    </lineage>
</organism>
<dbReference type="InterPro" id="IPR041266">
    <property type="entry name" value="EDS1_EP"/>
</dbReference>
<evidence type="ECO:0000256" key="3">
    <source>
        <dbReference type="ARBA" id="ARBA00022490"/>
    </source>
</evidence>
<evidence type="ECO:0000256" key="5">
    <source>
        <dbReference type="ARBA" id="ARBA00023242"/>
    </source>
</evidence>
<evidence type="ECO:0000256" key="6">
    <source>
        <dbReference type="SAM" id="MobiDB-lite"/>
    </source>
</evidence>
<keyword evidence="5" id="KW-0539">Nucleus</keyword>
<dbReference type="Proteomes" id="UP001141806">
    <property type="component" value="Unassembled WGS sequence"/>
</dbReference>
<dbReference type="InterPro" id="IPR002921">
    <property type="entry name" value="Fungal_lipase-type"/>
</dbReference>
<gene>
    <name evidence="9" type="ORF">NE237_020864</name>
</gene>
<dbReference type="SUPFAM" id="SSF53474">
    <property type="entry name" value="alpha/beta-Hydrolases"/>
    <property type="match status" value="2"/>
</dbReference>